<sequence length="129" mass="15362">MGKKDSKEFCQLSRDTLTVFNNNIFDYLSYIFPWLGLNVLSPFLGATGNLRRDPGQILIEKIYEAVNRRKEEKMKKIEREEEDEEENEDNKKWVNFIDLFLESEAEKVELKEYSGTFNRSEKVEKVKRN</sequence>
<organism evidence="1 2">
    <name type="scientific">Meloidogyne enterolobii</name>
    <name type="common">Root-knot nematode worm</name>
    <name type="synonym">Meloidogyne mayaguensis</name>
    <dbReference type="NCBI Taxonomy" id="390850"/>
    <lineage>
        <taxon>Eukaryota</taxon>
        <taxon>Metazoa</taxon>
        <taxon>Ecdysozoa</taxon>
        <taxon>Nematoda</taxon>
        <taxon>Chromadorea</taxon>
        <taxon>Rhabditida</taxon>
        <taxon>Tylenchina</taxon>
        <taxon>Tylenchomorpha</taxon>
        <taxon>Tylenchoidea</taxon>
        <taxon>Meloidogynidae</taxon>
        <taxon>Meloidogyninae</taxon>
        <taxon>Meloidogyne</taxon>
    </lineage>
</organism>
<reference evidence="1" key="1">
    <citation type="submission" date="2023-11" db="EMBL/GenBank/DDBJ databases">
        <authorList>
            <person name="Poullet M."/>
        </authorList>
    </citation>
    <scope>NUCLEOTIDE SEQUENCE</scope>
    <source>
        <strain evidence="1">E1834</strain>
    </source>
</reference>
<evidence type="ECO:0000313" key="2">
    <source>
        <dbReference type="Proteomes" id="UP001497535"/>
    </source>
</evidence>
<gene>
    <name evidence="1" type="ORF">MENTE1834_LOCUS24455</name>
</gene>
<comment type="caution">
    <text evidence="1">The sequence shown here is derived from an EMBL/GenBank/DDBJ whole genome shotgun (WGS) entry which is preliminary data.</text>
</comment>
<protein>
    <submittedName>
        <fullName evidence="1">Uncharacterized protein</fullName>
    </submittedName>
</protein>
<proteinExistence type="predicted"/>
<dbReference type="EMBL" id="CAVMJV010000032">
    <property type="protein sequence ID" value="CAK5077529.1"/>
    <property type="molecule type" value="Genomic_DNA"/>
</dbReference>
<accession>A0ACB0ZEZ9</accession>
<name>A0ACB0ZEZ9_MELEN</name>
<keyword evidence="2" id="KW-1185">Reference proteome</keyword>
<dbReference type="Proteomes" id="UP001497535">
    <property type="component" value="Unassembled WGS sequence"/>
</dbReference>
<evidence type="ECO:0000313" key="1">
    <source>
        <dbReference type="EMBL" id="CAK5077529.1"/>
    </source>
</evidence>